<dbReference type="SUPFAM" id="SSF53850">
    <property type="entry name" value="Periplasmic binding protein-like II"/>
    <property type="match status" value="1"/>
</dbReference>
<evidence type="ECO:0000313" key="1">
    <source>
        <dbReference type="EMBL" id="ARM75078.1"/>
    </source>
</evidence>
<proteinExistence type="predicted"/>
<evidence type="ECO:0000313" key="2">
    <source>
        <dbReference type="Proteomes" id="UP000193404"/>
    </source>
</evidence>
<accession>A0A1W6JXT3</accession>
<dbReference type="Pfam" id="PF13531">
    <property type="entry name" value="SBP_bac_11"/>
    <property type="match status" value="1"/>
</dbReference>
<name>A0A1W6JXT3_9CREN</name>
<reference evidence="1 2" key="1">
    <citation type="submission" date="2017-03" db="EMBL/GenBank/DDBJ databases">
        <title>Sulfur activation and transportation mechanism of thermophilic Archaea Acidianus manzaensis YN-25.</title>
        <authorList>
            <person name="Ma Y."/>
            <person name="Yang Y."/>
            <person name="Xia J."/>
        </authorList>
    </citation>
    <scope>NUCLEOTIDE SEQUENCE [LARGE SCALE GENOMIC DNA]</scope>
    <source>
        <strain evidence="1 2">YN-25</strain>
    </source>
</reference>
<dbReference type="Gene3D" id="3.40.190.10">
    <property type="entry name" value="Periplasmic binding protein-like II"/>
    <property type="match status" value="2"/>
</dbReference>
<dbReference type="AlphaFoldDB" id="A0A1W6JXT3"/>
<dbReference type="OrthoDB" id="41324at2157"/>
<dbReference type="KEGG" id="aman:B6F84_02890"/>
<dbReference type="Proteomes" id="UP000193404">
    <property type="component" value="Chromosome"/>
</dbReference>
<protein>
    <submittedName>
        <fullName evidence="1">Sulfate-binding protein</fullName>
    </submittedName>
</protein>
<dbReference type="RefSeq" id="WP_148690835.1">
    <property type="nucleotide sequence ID" value="NZ_CP020477.1"/>
</dbReference>
<sequence>MDITLQLFDELEDLWGDISGVKLSFAGNQWFVAKELLNFLNKNGHKIYLETIPPGLVRKRAEGNPLKVGNLEISFRPEIVSLPPSLIEGLDIEKRVDYVENDLVIVYRGAEIKDWCDLKGKRVAIPNPTTEGIGQLFKELYEEQCGSYEDFLNYGGVYLTKIHHREIPHMLKLGDIEAGVVWRTEAIFWTFKHTVPKNNKIGKLSFALLKNSSNEAKNVFELLLSNEVKKIYEKFAFKWIA</sequence>
<gene>
    <name evidence="1" type="ORF">B6F84_02890</name>
</gene>
<dbReference type="STRING" id="282676.B6F84_02890"/>
<keyword evidence="2" id="KW-1185">Reference proteome</keyword>
<dbReference type="EMBL" id="CP020477">
    <property type="protein sequence ID" value="ARM75078.1"/>
    <property type="molecule type" value="Genomic_DNA"/>
</dbReference>
<organism evidence="1 2">
    <name type="scientific">Acidianus manzaensis</name>
    <dbReference type="NCBI Taxonomy" id="282676"/>
    <lineage>
        <taxon>Archaea</taxon>
        <taxon>Thermoproteota</taxon>
        <taxon>Thermoprotei</taxon>
        <taxon>Sulfolobales</taxon>
        <taxon>Sulfolobaceae</taxon>
        <taxon>Acidianus</taxon>
    </lineage>
</organism>
<dbReference type="GeneID" id="41589831"/>